<dbReference type="Proteomes" id="UP000032434">
    <property type="component" value="Chromosome 1"/>
</dbReference>
<reference evidence="3" key="1">
    <citation type="submission" date="2014-05" db="EMBL/GenBank/DDBJ databases">
        <authorList>
            <person name="Kube M."/>
        </authorList>
    </citation>
    <scope>NUCLEOTIDE SEQUENCE [LARGE SCALE GENOMIC DNA]</scope>
</reference>
<dbReference type="STRING" id="35623.Aocu_05800"/>
<feature type="region of interest" description="Disordered" evidence="1">
    <location>
        <begin position="133"/>
        <end position="166"/>
    </location>
</feature>
<keyword evidence="3" id="KW-1185">Reference proteome</keyword>
<proteinExistence type="predicted"/>
<sequence>MKLLKSNIKQLTSNRLNPHKFSKKKKVQTLYKKRNPTHSGEIYFMHPSHLVPKGEMKKYMKKKGNANPRPVAIIKANHDKTAKVAQIYGTPGNPKNITQKKRIKLHQTNLKKSSWIDTNDKDISEKTKKKFKVGVSPLNKKKGIVHPNDMKRRDKISGINKQKKLT</sequence>
<evidence type="ECO:0000256" key="1">
    <source>
        <dbReference type="SAM" id="MobiDB-lite"/>
    </source>
</evidence>
<dbReference type="AlphaFoldDB" id="A0A061A9V5"/>
<accession>A0A061A9V5</accession>
<evidence type="ECO:0000313" key="2">
    <source>
        <dbReference type="EMBL" id="CDR30653.1"/>
    </source>
</evidence>
<dbReference type="RefSeq" id="WP_045749178.1">
    <property type="nucleotide sequence ID" value="NZ_FUZK01000001.1"/>
</dbReference>
<gene>
    <name evidence="2" type="ORF">Aocu_05800</name>
</gene>
<dbReference type="InParanoid" id="A0A061A9V5"/>
<evidence type="ECO:0000313" key="3">
    <source>
        <dbReference type="Proteomes" id="UP000032434"/>
    </source>
</evidence>
<dbReference type="PATRIC" id="fig|35623.3.peg.580"/>
<dbReference type="EMBL" id="LK028559">
    <property type="protein sequence ID" value="CDR30653.1"/>
    <property type="molecule type" value="Genomic_DNA"/>
</dbReference>
<dbReference type="KEGG" id="aoc:Aocu_05800"/>
<protein>
    <submittedName>
        <fullName evidence="2">Uncharacterized protein</fullName>
    </submittedName>
</protein>
<dbReference type="HOGENOM" id="CLU_1599124_0_0_14"/>
<name>A0A061A9V5_9MOLU</name>
<organism evidence="2 3">
    <name type="scientific">Acholeplasma oculi</name>
    <dbReference type="NCBI Taxonomy" id="35623"/>
    <lineage>
        <taxon>Bacteria</taxon>
        <taxon>Bacillati</taxon>
        <taxon>Mycoplasmatota</taxon>
        <taxon>Mollicutes</taxon>
        <taxon>Acholeplasmatales</taxon>
        <taxon>Acholeplasmataceae</taxon>
        <taxon>Acholeplasma</taxon>
    </lineage>
</organism>